<gene>
    <name evidence="2" type="ORF">U0035_18480</name>
</gene>
<dbReference type="RefSeq" id="WP_114791559.1">
    <property type="nucleotide sequence ID" value="NZ_CP139960.1"/>
</dbReference>
<dbReference type="EMBL" id="CP139960">
    <property type="protein sequence ID" value="WQD37661.1"/>
    <property type="molecule type" value="Genomic_DNA"/>
</dbReference>
<evidence type="ECO:0008006" key="4">
    <source>
        <dbReference type="Google" id="ProtNLM"/>
    </source>
</evidence>
<evidence type="ECO:0000313" key="3">
    <source>
        <dbReference type="Proteomes" id="UP001325680"/>
    </source>
</evidence>
<keyword evidence="1" id="KW-0732">Signal</keyword>
<organism evidence="2 3">
    <name type="scientific">Niabella yanshanensis</name>
    <dbReference type="NCBI Taxonomy" id="577386"/>
    <lineage>
        <taxon>Bacteria</taxon>
        <taxon>Pseudomonadati</taxon>
        <taxon>Bacteroidota</taxon>
        <taxon>Chitinophagia</taxon>
        <taxon>Chitinophagales</taxon>
        <taxon>Chitinophagaceae</taxon>
        <taxon>Niabella</taxon>
    </lineage>
</organism>
<protein>
    <recommendedName>
        <fullName evidence="4">Lipoprotein</fullName>
    </recommendedName>
</protein>
<feature type="chain" id="PRO_5047314098" description="Lipoprotein" evidence="1">
    <location>
        <begin position="23"/>
        <end position="126"/>
    </location>
</feature>
<accession>A0ABZ0W6F5</accession>
<dbReference type="Proteomes" id="UP001325680">
    <property type="component" value="Chromosome"/>
</dbReference>
<dbReference type="PROSITE" id="PS51257">
    <property type="entry name" value="PROKAR_LIPOPROTEIN"/>
    <property type="match status" value="1"/>
</dbReference>
<keyword evidence="3" id="KW-1185">Reference proteome</keyword>
<proteinExistence type="predicted"/>
<reference evidence="2 3" key="1">
    <citation type="submission" date="2023-12" db="EMBL/GenBank/DDBJ databases">
        <title>Genome sequencing and assembly of bacterial species from a model synthetic community.</title>
        <authorList>
            <person name="Hogle S.L."/>
        </authorList>
    </citation>
    <scope>NUCLEOTIDE SEQUENCE [LARGE SCALE GENOMIC DNA]</scope>
    <source>
        <strain evidence="2 3">HAMBI_3031</strain>
    </source>
</reference>
<name>A0ABZ0W6F5_9BACT</name>
<sequence>MKSILKMLGVVLFASFVFTACSKDDDPADNRFFVGTYNGKVTYTGDGDDVSNTNGSVTVVKGGSATTYNFKFSDGIPDINNVEFRQSGDNTWVSTGELAGLINVTNNKLVIGVTKNGNTWTADCSR</sequence>
<feature type="signal peptide" evidence="1">
    <location>
        <begin position="1"/>
        <end position="22"/>
    </location>
</feature>
<evidence type="ECO:0000256" key="1">
    <source>
        <dbReference type="SAM" id="SignalP"/>
    </source>
</evidence>
<evidence type="ECO:0000313" key="2">
    <source>
        <dbReference type="EMBL" id="WQD37661.1"/>
    </source>
</evidence>